<evidence type="ECO:0000256" key="1">
    <source>
        <dbReference type="SAM" id="Phobius"/>
    </source>
</evidence>
<dbReference type="RefSeq" id="WP_212518659.1">
    <property type="nucleotide sequence ID" value="NZ_JAGSOH010000036.1"/>
</dbReference>
<keyword evidence="3" id="KW-1185">Reference proteome</keyword>
<evidence type="ECO:0000313" key="2">
    <source>
        <dbReference type="EMBL" id="MBR7827516.1"/>
    </source>
</evidence>
<keyword evidence="1" id="KW-0472">Membrane</keyword>
<dbReference type="AlphaFoldDB" id="A0A941ILD0"/>
<proteinExistence type="predicted"/>
<accession>A0A941ILD0</accession>
<reference evidence="2" key="1">
    <citation type="submission" date="2021-04" db="EMBL/GenBank/DDBJ databases">
        <title>Genome based classification of Actinospica acidithermotolerans sp. nov., an actinobacterium isolated from an Indonesian hot spring.</title>
        <authorList>
            <person name="Kusuma A.B."/>
            <person name="Putra K.E."/>
            <person name="Nafisah S."/>
            <person name="Loh J."/>
            <person name="Nouioui I."/>
            <person name="Goodfellow M."/>
        </authorList>
    </citation>
    <scope>NUCLEOTIDE SEQUENCE</scope>
    <source>
        <strain evidence="2">MGRD01-02</strain>
    </source>
</reference>
<keyword evidence="1" id="KW-1133">Transmembrane helix</keyword>
<dbReference type="EMBL" id="JAGSOH010000036">
    <property type="protein sequence ID" value="MBR7827516.1"/>
    <property type="molecule type" value="Genomic_DNA"/>
</dbReference>
<name>A0A941ILD0_9ACTN</name>
<dbReference type="Proteomes" id="UP000676325">
    <property type="component" value="Unassembled WGS sequence"/>
</dbReference>
<gene>
    <name evidence="2" type="ORF">KDK95_14450</name>
</gene>
<protein>
    <submittedName>
        <fullName evidence="2">DUF4436 family protein</fullName>
    </submittedName>
</protein>
<sequence length="302" mass="32291">MRSGSGELRGVRAVGDRLYRRRRLVLGIAAALLVPVLCGGGILMYLSERNAKSVGAVVGEPSQPNRIELYVTAQGVDAAQQRLLLRVEIIPHGTLAAAGLDAPAKYLSLFTSSATKAQIDFPAGHPASAQDLDVSMYDGTVSDYPFDGYDAQVAFAATMDGQSVPIEMTFGEIDPVFHIAVVDSKYENSAADLTVHVSRSQGTQLFAGFLMVVMWALALSVLAGAWILVTRRRGLDWTALGWMAATLFALAGMRNTAPGTPPIGCILDYAAFFWAELLTAVAVVMACALGAVIERRREPGEW</sequence>
<feature type="transmembrane region" description="Helical" evidence="1">
    <location>
        <begin position="235"/>
        <end position="253"/>
    </location>
</feature>
<feature type="transmembrane region" description="Helical" evidence="1">
    <location>
        <begin position="24"/>
        <end position="46"/>
    </location>
</feature>
<dbReference type="Pfam" id="PF14494">
    <property type="entry name" value="DUF4436"/>
    <property type="match status" value="1"/>
</dbReference>
<dbReference type="InterPro" id="IPR027948">
    <property type="entry name" value="DUF4436"/>
</dbReference>
<keyword evidence="1" id="KW-0812">Transmembrane</keyword>
<evidence type="ECO:0000313" key="3">
    <source>
        <dbReference type="Proteomes" id="UP000676325"/>
    </source>
</evidence>
<organism evidence="2 3">
    <name type="scientific">Actinospica acidithermotolerans</name>
    <dbReference type="NCBI Taxonomy" id="2828514"/>
    <lineage>
        <taxon>Bacteria</taxon>
        <taxon>Bacillati</taxon>
        <taxon>Actinomycetota</taxon>
        <taxon>Actinomycetes</taxon>
        <taxon>Catenulisporales</taxon>
        <taxon>Actinospicaceae</taxon>
        <taxon>Actinospica</taxon>
    </lineage>
</organism>
<feature type="transmembrane region" description="Helical" evidence="1">
    <location>
        <begin position="205"/>
        <end position="228"/>
    </location>
</feature>
<comment type="caution">
    <text evidence="2">The sequence shown here is derived from an EMBL/GenBank/DDBJ whole genome shotgun (WGS) entry which is preliminary data.</text>
</comment>
<feature type="transmembrane region" description="Helical" evidence="1">
    <location>
        <begin position="273"/>
        <end position="293"/>
    </location>
</feature>